<proteinExistence type="predicted"/>
<keyword evidence="3" id="KW-1185">Reference proteome</keyword>
<name>A0AAN6VV17_9PEZI</name>
<dbReference type="InterPro" id="IPR002347">
    <property type="entry name" value="SDR_fam"/>
</dbReference>
<protein>
    <submittedName>
        <fullName evidence="2">Uncharacterized protein</fullName>
    </submittedName>
</protein>
<reference evidence="2" key="2">
    <citation type="submission" date="2023-05" db="EMBL/GenBank/DDBJ databases">
        <authorList>
            <consortium name="Lawrence Berkeley National Laboratory"/>
            <person name="Steindorff A."/>
            <person name="Hensen N."/>
            <person name="Bonometti L."/>
            <person name="Westerberg I."/>
            <person name="Brannstrom I.O."/>
            <person name="Guillou S."/>
            <person name="Cros-Aarteil S."/>
            <person name="Calhoun S."/>
            <person name="Haridas S."/>
            <person name="Kuo A."/>
            <person name="Mondo S."/>
            <person name="Pangilinan J."/>
            <person name="Riley R."/>
            <person name="Labutti K."/>
            <person name="Andreopoulos B."/>
            <person name="Lipzen A."/>
            <person name="Chen C."/>
            <person name="Yanf M."/>
            <person name="Daum C."/>
            <person name="Ng V."/>
            <person name="Clum A."/>
            <person name="Ohm R."/>
            <person name="Martin F."/>
            <person name="Silar P."/>
            <person name="Natvig D."/>
            <person name="Lalanne C."/>
            <person name="Gautier V."/>
            <person name="Ament-Velasquez S.L."/>
            <person name="Kruys A."/>
            <person name="Hutchinson M.I."/>
            <person name="Powell A.J."/>
            <person name="Barry K."/>
            <person name="Miller A.N."/>
            <person name="Grigoriev I.V."/>
            <person name="Debuchy R."/>
            <person name="Gladieux P."/>
            <person name="Thoren M.H."/>
            <person name="Johannesson H."/>
        </authorList>
    </citation>
    <scope>NUCLEOTIDE SEQUENCE</scope>
    <source>
        <strain evidence="2">CBS 538.74</strain>
    </source>
</reference>
<evidence type="ECO:0000313" key="3">
    <source>
        <dbReference type="Proteomes" id="UP001302745"/>
    </source>
</evidence>
<dbReference type="InterPro" id="IPR036291">
    <property type="entry name" value="NAD(P)-bd_dom_sf"/>
</dbReference>
<keyword evidence="1" id="KW-0560">Oxidoreductase</keyword>
<organism evidence="2 3">
    <name type="scientific">Chaetomidium leptoderma</name>
    <dbReference type="NCBI Taxonomy" id="669021"/>
    <lineage>
        <taxon>Eukaryota</taxon>
        <taxon>Fungi</taxon>
        <taxon>Dikarya</taxon>
        <taxon>Ascomycota</taxon>
        <taxon>Pezizomycotina</taxon>
        <taxon>Sordariomycetes</taxon>
        <taxon>Sordariomycetidae</taxon>
        <taxon>Sordariales</taxon>
        <taxon>Chaetomiaceae</taxon>
        <taxon>Chaetomidium</taxon>
    </lineage>
</organism>
<gene>
    <name evidence="2" type="ORF">C8A00DRAFT_11773</name>
</gene>
<reference evidence="2" key="1">
    <citation type="journal article" date="2023" name="Mol. Phylogenet. Evol.">
        <title>Genome-scale phylogeny and comparative genomics of the fungal order Sordariales.</title>
        <authorList>
            <person name="Hensen N."/>
            <person name="Bonometti L."/>
            <person name="Westerberg I."/>
            <person name="Brannstrom I.O."/>
            <person name="Guillou S."/>
            <person name="Cros-Aarteil S."/>
            <person name="Calhoun S."/>
            <person name="Haridas S."/>
            <person name="Kuo A."/>
            <person name="Mondo S."/>
            <person name="Pangilinan J."/>
            <person name="Riley R."/>
            <person name="LaButti K."/>
            <person name="Andreopoulos B."/>
            <person name="Lipzen A."/>
            <person name="Chen C."/>
            <person name="Yan M."/>
            <person name="Daum C."/>
            <person name="Ng V."/>
            <person name="Clum A."/>
            <person name="Steindorff A."/>
            <person name="Ohm R.A."/>
            <person name="Martin F."/>
            <person name="Silar P."/>
            <person name="Natvig D.O."/>
            <person name="Lalanne C."/>
            <person name="Gautier V."/>
            <person name="Ament-Velasquez S.L."/>
            <person name="Kruys A."/>
            <person name="Hutchinson M.I."/>
            <person name="Powell A.J."/>
            <person name="Barry K."/>
            <person name="Miller A.N."/>
            <person name="Grigoriev I.V."/>
            <person name="Debuchy R."/>
            <person name="Gladieux P."/>
            <person name="Hiltunen Thoren M."/>
            <person name="Johannesson H."/>
        </authorList>
    </citation>
    <scope>NUCLEOTIDE SEQUENCE</scope>
    <source>
        <strain evidence="2">CBS 538.74</strain>
    </source>
</reference>
<evidence type="ECO:0000313" key="2">
    <source>
        <dbReference type="EMBL" id="KAK4157361.1"/>
    </source>
</evidence>
<sequence>MSAQLQDTAAWEASWPGILTKQILHRVPRITLRTTLQGKTVLVTGGSSGLGFECGRQLLQCRLSHLVITARSQTRGDAAAAKLRSEFPGAKVDVWLLDMASYSSVLEFVSRCRSELDLPNFHLAILNAGLGKQAFERCGGEGGREVTLQVNYLATVLLAIHLIPLLKVPPQSPASPATDPARLTMVASGTVFWANTDERLDKGIFDAMDSAEDFAGMEQYKKTKLMLTMFVSKLAEIVSEKDVIVNIVNPSAVRGTALMREASAFKRMAIYLYCLAVGRNVVDGTRQYLHTSLVFGPESHGSFGDWQIRPYPPYMYTEAGKKFTNRLWNETRQELRDKGVEEILKSIDQKS</sequence>
<dbReference type="PANTHER" id="PTHR43157">
    <property type="entry name" value="PHOSPHATIDYLINOSITOL-GLYCAN BIOSYNTHESIS CLASS F PROTEIN-RELATED"/>
    <property type="match status" value="1"/>
</dbReference>
<dbReference type="Pfam" id="PF00106">
    <property type="entry name" value="adh_short"/>
    <property type="match status" value="1"/>
</dbReference>
<accession>A0AAN6VV17</accession>
<dbReference type="EMBL" id="MU856851">
    <property type="protein sequence ID" value="KAK4157361.1"/>
    <property type="molecule type" value="Genomic_DNA"/>
</dbReference>
<dbReference type="Proteomes" id="UP001302745">
    <property type="component" value="Unassembled WGS sequence"/>
</dbReference>
<dbReference type="AlphaFoldDB" id="A0AAN6VV17"/>
<dbReference type="SUPFAM" id="SSF51735">
    <property type="entry name" value="NAD(P)-binding Rossmann-fold domains"/>
    <property type="match status" value="1"/>
</dbReference>
<dbReference type="Gene3D" id="3.40.50.720">
    <property type="entry name" value="NAD(P)-binding Rossmann-like Domain"/>
    <property type="match status" value="1"/>
</dbReference>
<comment type="caution">
    <text evidence="2">The sequence shown here is derived from an EMBL/GenBank/DDBJ whole genome shotgun (WGS) entry which is preliminary data.</text>
</comment>
<evidence type="ECO:0000256" key="1">
    <source>
        <dbReference type="ARBA" id="ARBA00023002"/>
    </source>
</evidence>
<dbReference type="PANTHER" id="PTHR43157:SF35">
    <property type="entry name" value="DEHYDROGENASE_REDUCTASE FAMILY PROTEIN, PUTATIVE-RELATED"/>
    <property type="match status" value="1"/>
</dbReference>
<dbReference type="PRINTS" id="PR00081">
    <property type="entry name" value="GDHRDH"/>
</dbReference>
<dbReference type="GO" id="GO:0016491">
    <property type="term" value="F:oxidoreductase activity"/>
    <property type="evidence" value="ECO:0007669"/>
    <property type="project" value="UniProtKB-KW"/>
</dbReference>